<proteinExistence type="predicted"/>
<protein>
    <submittedName>
        <fullName evidence="1">Uncharacterized protein</fullName>
    </submittedName>
</protein>
<accession>A0A0F9A479</accession>
<dbReference type="EMBL" id="LAZR01056807">
    <property type="protein sequence ID" value="KKK73389.1"/>
    <property type="molecule type" value="Genomic_DNA"/>
</dbReference>
<feature type="non-terminal residue" evidence="1">
    <location>
        <position position="1"/>
    </location>
</feature>
<sequence length="72" mass="7437">LALSQRPHHGQEHELVDEVVAVYLPAGEFGRAGDDAGVGEFDVGAHVAEDVNDGLVALDIGRIDAGDDGSTN</sequence>
<dbReference type="AlphaFoldDB" id="A0A0F9A479"/>
<reference evidence="1" key="1">
    <citation type="journal article" date="2015" name="Nature">
        <title>Complex archaea that bridge the gap between prokaryotes and eukaryotes.</title>
        <authorList>
            <person name="Spang A."/>
            <person name="Saw J.H."/>
            <person name="Jorgensen S.L."/>
            <person name="Zaremba-Niedzwiedzka K."/>
            <person name="Martijn J."/>
            <person name="Lind A.E."/>
            <person name="van Eijk R."/>
            <person name="Schleper C."/>
            <person name="Guy L."/>
            <person name="Ettema T.J."/>
        </authorList>
    </citation>
    <scope>NUCLEOTIDE SEQUENCE</scope>
</reference>
<name>A0A0F9A479_9ZZZZ</name>
<gene>
    <name evidence="1" type="ORF">LCGC14_2894300</name>
</gene>
<comment type="caution">
    <text evidence="1">The sequence shown here is derived from an EMBL/GenBank/DDBJ whole genome shotgun (WGS) entry which is preliminary data.</text>
</comment>
<evidence type="ECO:0000313" key="1">
    <source>
        <dbReference type="EMBL" id="KKK73389.1"/>
    </source>
</evidence>
<organism evidence="1">
    <name type="scientific">marine sediment metagenome</name>
    <dbReference type="NCBI Taxonomy" id="412755"/>
    <lineage>
        <taxon>unclassified sequences</taxon>
        <taxon>metagenomes</taxon>
        <taxon>ecological metagenomes</taxon>
    </lineage>
</organism>